<dbReference type="Gene3D" id="1.10.220.10">
    <property type="entry name" value="Annexin"/>
    <property type="match status" value="4"/>
</dbReference>
<proteinExistence type="inferred from homology"/>
<dbReference type="InterPro" id="IPR018502">
    <property type="entry name" value="Annexin_repeat"/>
</dbReference>
<dbReference type="SMART" id="SM00335">
    <property type="entry name" value="ANX"/>
    <property type="match status" value="4"/>
</dbReference>
<dbReference type="InterPro" id="IPR002390">
    <property type="entry name" value="ANX3"/>
</dbReference>
<dbReference type="PANTHER" id="PTHR10502:SF25">
    <property type="entry name" value="ANNEXIN A3"/>
    <property type="match status" value="1"/>
</dbReference>
<evidence type="ECO:0000256" key="2">
    <source>
        <dbReference type="ARBA" id="ARBA00022737"/>
    </source>
</evidence>
<evidence type="ECO:0000313" key="5">
    <source>
        <dbReference type="Proteomes" id="UP000694871"/>
    </source>
</evidence>
<accession>A0ABM1JNH5</accession>
<keyword evidence="4" id="KW-0111">Calcium/phospholipid-binding</keyword>
<dbReference type="PRINTS" id="PR00196">
    <property type="entry name" value="ANNEXIN"/>
</dbReference>
<dbReference type="PROSITE" id="PS51897">
    <property type="entry name" value="ANNEXIN_2"/>
    <property type="match status" value="4"/>
</dbReference>
<dbReference type="Proteomes" id="UP000694871">
    <property type="component" value="Unplaced"/>
</dbReference>
<keyword evidence="5" id="KW-1185">Reference proteome</keyword>
<dbReference type="PANTHER" id="PTHR10502">
    <property type="entry name" value="ANNEXIN"/>
    <property type="match status" value="1"/>
</dbReference>
<gene>
    <name evidence="6" type="primary">ANXA3</name>
</gene>
<dbReference type="InterPro" id="IPR037104">
    <property type="entry name" value="Annexin_sf"/>
</dbReference>
<comment type="similarity">
    <text evidence="1 4">Belongs to the annexin family.</text>
</comment>
<keyword evidence="3 4" id="KW-0041">Annexin</keyword>
<dbReference type="PRINTS" id="PR00199">
    <property type="entry name" value="ANNEXINIII"/>
</dbReference>
<comment type="domain">
    <text evidence="4">A pair of annexin repeats may form one binding site for calcium and phospholipid.</text>
</comment>
<organism evidence="5 6">
    <name type="scientific">Gekko japonicus</name>
    <name type="common">Schlegel's Japanese gecko</name>
    <dbReference type="NCBI Taxonomy" id="146911"/>
    <lineage>
        <taxon>Eukaryota</taxon>
        <taxon>Metazoa</taxon>
        <taxon>Chordata</taxon>
        <taxon>Craniata</taxon>
        <taxon>Vertebrata</taxon>
        <taxon>Euteleostomi</taxon>
        <taxon>Lepidosauria</taxon>
        <taxon>Squamata</taxon>
        <taxon>Bifurcata</taxon>
        <taxon>Gekkota</taxon>
        <taxon>Gekkonidae</taxon>
        <taxon>Gekkoninae</taxon>
        <taxon>Gekko</taxon>
    </lineage>
</organism>
<reference evidence="6" key="1">
    <citation type="submission" date="2025-08" db="UniProtKB">
        <authorList>
            <consortium name="RefSeq"/>
        </authorList>
    </citation>
    <scope>IDENTIFICATION</scope>
</reference>
<dbReference type="SUPFAM" id="SSF47874">
    <property type="entry name" value="Annexin"/>
    <property type="match status" value="1"/>
</dbReference>
<dbReference type="PROSITE" id="PS00223">
    <property type="entry name" value="ANNEXIN_1"/>
    <property type="match status" value="2"/>
</dbReference>
<dbReference type="InterPro" id="IPR001464">
    <property type="entry name" value="Annexin"/>
</dbReference>
<evidence type="ECO:0000256" key="1">
    <source>
        <dbReference type="ARBA" id="ARBA00007831"/>
    </source>
</evidence>
<keyword evidence="2 4" id="KW-0677">Repeat</keyword>
<name>A0ABM1JNH5_GEKJA</name>
<dbReference type="GeneID" id="107107256"/>
<protein>
    <recommendedName>
        <fullName evidence="4">Annexin</fullName>
    </recommendedName>
</protein>
<sequence>MASAWIGNRGTVRDTGGFNAAREAEIIWKAIRGGEARTTIFSILTSRTNAQRQLIAGCFREGSGKDLKDVLRDELSGDVKHLMVALVIPPAVFDAQLLYRALKGPGTDEEMLIEVLASRNNWQMKDIVQTYCSIYNRSLRTDISSDTSGNFRKALINLTHSRRSESPIVDAHLAKNDAQVLYSAGEKKWGTDEDRFTEILCFSSLQQLKKTFSEYQKLSGMTIEDTIKRETSGQYRYLLLAIVKCARSTPAFFAEKLRRALKGVGTDEATLNRVMVSRSEIDLWDVRTEYKRLSGHSLYSAIQSDTSGDYRTALLRICGGDD</sequence>
<dbReference type="InterPro" id="IPR018252">
    <property type="entry name" value="Annexin_repeat_CS"/>
</dbReference>
<evidence type="ECO:0000256" key="3">
    <source>
        <dbReference type="ARBA" id="ARBA00023216"/>
    </source>
</evidence>
<dbReference type="RefSeq" id="XP_015263012.1">
    <property type="nucleotide sequence ID" value="XM_015407526.1"/>
</dbReference>
<evidence type="ECO:0000313" key="6">
    <source>
        <dbReference type="RefSeq" id="XP_015263012.1"/>
    </source>
</evidence>
<evidence type="ECO:0000256" key="4">
    <source>
        <dbReference type="RuleBase" id="RU003540"/>
    </source>
</evidence>
<keyword evidence="4" id="KW-0106">Calcium</keyword>
<dbReference type="Pfam" id="PF00191">
    <property type="entry name" value="Annexin"/>
    <property type="match status" value="4"/>
</dbReference>